<organism evidence="2">
    <name type="scientific">Streptomyces sp. R44</name>
    <dbReference type="NCBI Taxonomy" id="3238633"/>
    <lineage>
        <taxon>Bacteria</taxon>
        <taxon>Bacillati</taxon>
        <taxon>Actinomycetota</taxon>
        <taxon>Actinomycetes</taxon>
        <taxon>Kitasatosporales</taxon>
        <taxon>Streptomycetaceae</taxon>
        <taxon>Streptomyces</taxon>
    </lineage>
</organism>
<gene>
    <name evidence="2" type="ORF">AB5J54_23205</name>
</gene>
<dbReference type="RefSeq" id="WP_369145838.1">
    <property type="nucleotide sequence ID" value="NZ_CP163444.1"/>
</dbReference>
<dbReference type="PROSITE" id="PS51318">
    <property type="entry name" value="TAT"/>
    <property type="match status" value="1"/>
</dbReference>
<keyword evidence="1" id="KW-0732">Signal</keyword>
<sequence length="758" mass="79062">MSHASRVTSRSRRLTAAITAALAVTAGTLATAPAALAATTAVSAPAAAGEVTPFPLASEIVSAGATGFLSRNTSGEYRWTRNEGGASTVVASQAAVLGAASDVLVSTVGDRVLRVQDMTGGAAPVDIDLKTLTDGTHTAFGAVGSTVLTSVKTPAGATELHLVSASVSGMITNRTVYGLPAGAGSFTVRAAISGTAMVGFQAAGKTLFAVVDLAAPEVVAKTYENRNPAADSPFAALSATHVAWTEYTKDASNQDIGVVVVTDRKTGATRSFPVGAHKHVELGLTGSWLVHETMRNGETAFDAKSLNDEPAKQLLAHATSLATAPDGALLVRGGSLTEGAGEEGLYRVAPGVEGAITRQLVAATGEPTQLVVTPRIPQVIDLDKNRGVFPFTFDVSRGRVYADIALSYGDQDCEFAWGNYDWWAQASAKDAPSGPGSISLTWEGSRHDRNGEFNSYGQAANGTWTWCATVSPLDHVGPGWSQRGTFTVTHKPHPHDFSDNGSPDPIVVGPTGGMGSYDGDYSPSIDFVSWDDVRPVWGTGWNVYDRFTVPGDLGGTADPEIVARDKSGGLWLYSRAWPNLSPRIKIGSGWQVYDKINGTADMTGDGKPDVLAVDKSGGFWLYPGTGNVNAPLGARKQIGAGWGIYNQIIAPGNLGGAPAADLLARDAAGVLWMYPGKGNGTYGPRVRVGGGWNGYTRLFSFGDATRDGRPDLFVSFPDASTYSGTGGYLYEGTGDANAPFKLRKKAYVPVDKTTVAVF</sequence>
<dbReference type="AlphaFoldDB" id="A0AB39SZV4"/>
<evidence type="ECO:0000313" key="2">
    <source>
        <dbReference type="EMBL" id="XDQ73232.1"/>
    </source>
</evidence>
<feature type="chain" id="PRO_5044342743" evidence="1">
    <location>
        <begin position="38"/>
        <end position="758"/>
    </location>
</feature>
<protein>
    <submittedName>
        <fullName evidence="2">VCBS repeat-containing protein</fullName>
    </submittedName>
</protein>
<dbReference type="SUPFAM" id="SSF69318">
    <property type="entry name" value="Integrin alpha N-terminal domain"/>
    <property type="match status" value="1"/>
</dbReference>
<dbReference type="InterPro" id="IPR006311">
    <property type="entry name" value="TAT_signal"/>
</dbReference>
<dbReference type="EMBL" id="CP163444">
    <property type="protein sequence ID" value="XDQ73232.1"/>
    <property type="molecule type" value="Genomic_DNA"/>
</dbReference>
<feature type="signal peptide" evidence="1">
    <location>
        <begin position="1"/>
        <end position="37"/>
    </location>
</feature>
<dbReference type="Gene3D" id="2.115.10.10">
    <property type="entry name" value="Tachylectin 2"/>
    <property type="match status" value="1"/>
</dbReference>
<evidence type="ECO:0000256" key="1">
    <source>
        <dbReference type="SAM" id="SignalP"/>
    </source>
</evidence>
<name>A0AB39SZV4_9ACTN</name>
<accession>A0AB39SZV4</accession>
<reference evidence="2" key="1">
    <citation type="submission" date="2024-07" db="EMBL/GenBank/DDBJ databases">
        <authorList>
            <person name="Yu S.T."/>
        </authorList>
    </citation>
    <scope>NUCLEOTIDE SEQUENCE</scope>
    <source>
        <strain evidence="2">R44</strain>
    </source>
</reference>
<proteinExistence type="predicted"/>
<dbReference type="InterPro" id="IPR028994">
    <property type="entry name" value="Integrin_alpha_N"/>
</dbReference>